<feature type="transmembrane region" description="Helical" evidence="8">
    <location>
        <begin position="585"/>
        <end position="605"/>
    </location>
</feature>
<evidence type="ECO:0000256" key="1">
    <source>
        <dbReference type="ARBA" id="ARBA00004651"/>
    </source>
</evidence>
<dbReference type="RefSeq" id="WP_201875332.1">
    <property type="nucleotide sequence ID" value="NZ_JAERRF010000007.1"/>
</dbReference>
<keyword evidence="2" id="KW-1003">Cell membrane</keyword>
<dbReference type="EMBL" id="JAERRF010000007">
    <property type="protein sequence ID" value="MBL1097922.1"/>
    <property type="molecule type" value="Genomic_DNA"/>
</dbReference>
<feature type="region of interest" description="Disordered" evidence="7">
    <location>
        <begin position="468"/>
        <end position="489"/>
    </location>
</feature>
<accession>A0ABS1NCW3</accession>
<dbReference type="Proteomes" id="UP000634229">
    <property type="component" value="Unassembled WGS sequence"/>
</dbReference>
<evidence type="ECO:0000256" key="7">
    <source>
        <dbReference type="SAM" id="MobiDB-lite"/>
    </source>
</evidence>
<dbReference type="Pfam" id="PF02687">
    <property type="entry name" value="FtsX"/>
    <property type="match status" value="2"/>
</dbReference>
<comment type="caution">
    <text evidence="10">The sequence shown here is derived from an EMBL/GenBank/DDBJ whole genome shotgun (WGS) entry which is preliminary data.</text>
</comment>
<dbReference type="PANTHER" id="PTHR30572:SF4">
    <property type="entry name" value="ABC TRANSPORTER PERMEASE YTRF"/>
    <property type="match status" value="1"/>
</dbReference>
<feature type="compositionally biased region" description="Basic and acidic residues" evidence="7">
    <location>
        <begin position="476"/>
        <end position="487"/>
    </location>
</feature>
<protein>
    <submittedName>
        <fullName evidence="10">FtsX-like permease family protein</fullName>
    </submittedName>
</protein>
<proteinExistence type="inferred from homology"/>
<evidence type="ECO:0000313" key="10">
    <source>
        <dbReference type="EMBL" id="MBL1097922.1"/>
    </source>
</evidence>
<comment type="similarity">
    <text evidence="6">Belongs to the ABC-4 integral membrane protein family.</text>
</comment>
<evidence type="ECO:0000256" key="2">
    <source>
        <dbReference type="ARBA" id="ARBA00022475"/>
    </source>
</evidence>
<evidence type="ECO:0000256" key="4">
    <source>
        <dbReference type="ARBA" id="ARBA00022989"/>
    </source>
</evidence>
<feature type="transmembrane region" description="Helical" evidence="8">
    <location>
        <begin position="558"/>
        <end position="578"/>
    </location>
</feature>
<comment type="subcellular location">
    <subcellularLocation>
        <location evidence="1">Cell membrane</location>
        <topology evidence="1">Multi-pass membrane protein</topology>
    </subcellularLocation>
</comment>
<keyword evidence="4 8" id="KW-1133">Transmembrane helix</keyword>
<feature type="transmembrane region" description="Helical" evidence="8">
    <location>
        <begin position="517"/>
        <end position="538"/>
    </location>
</feature>
<feature type="domain" description="ABC3 transporter permease C-terminal" evidence="9">
    <location>
        <begin position="64"/>
        <end position="181"/>
    </location>
</feature>
<keyword evidence="5 8" id="KW-0472">Membrane</keyword>
<reference evidence="10 11" key="1">
    <citation type="submission" date="2021-01" db="EMBL/GenBank/DDBJ databases">
        <title>WGS of actinomycetes isolated from Thailand.</title>
        <authorList>
            <person name="Thawai C."/>
        </authorList>
    </citation>
    <scope>NUCLEOTIDE SEQUENCE [LARGE SCALE GENOMIC DNA]</scope>
    <source>
        <strain evidence="10 11">CA1R205</strain>
    </source>
</reference>
<keyword evidence="11" id="KW-1185">Reference proteome</keyword>
<evidence type="ECO:0000256" key="3">
    <source>
        <dbReference type="ARBA" id="ARBA00022692"/>
    </source>
</evidence>
<feature type="domain" description="ABC3 transporter permease C-terminal" evidence="9">
    <location>
        <begin position="519"/>
        <end position="635"/>
    </location>
</feature>
<gene>
    <name evidence="10" type="ORF">JK363_14815</name>
</gene>
<feature type="transmembrane region" description="Helical" evidence="8">
    <location>
        <begin position="611"/>
        <end position="633"/>
    </location>
</feature>
<sequence>MNPIRMLKVIRRSVAARWATLTGSFLALALGTALITVMCRVLSGAAGLPASEELTTVVALLGTAAGVTGFVSVFVVASTFSYAVAQRRRELGLLRLAGASRAQVRRMVLGEAAVLGVAASGAGCALGGYAAPDVVRRLVSQRLAPEALTAGSAAWPYHVAFWTGLTVALTGVAAAACRAGRVAPTEALREAEVDERVMTPGRWAAAGTLLATAIVLLGWRLATDPGELLHRKTYTVQPMLLVTAVALLAPVTVGPLSRLAGRALPGWAGRVVRGSAAGSVRRTGALAAPVLLAVALAGSLLGTAQTVGAAKAREAAARTRAEWVVTGPVRATDVERVRQLAGARALVSAPTVVESTEDSDQRIAWEARAVDPHALTALTALPVTAGRVGDLDDRSIVVTEEWLHHGVGTTVPVWRADGTHTDLRIAAVLRTGTGDNGVYVTPANAPGATADRLEVRGVTGAALRAAVADGPPAAHGRTEEPGAERKGATASALRIRTAEQWLTDTHPRTSRATRAGFILVLGIALLYGMLVLANTLVMSTTDRVRDLAVLRLAGATKGLVLTVVAAETLLVVTTGALLGTAVAAVNLAGVATALALLGVGTTIVVPWTTLAALTAACTAVALPAAVVPAWRALRVRPVERLKAA</sequence>
<keyword evidence="3 8" id="KW-0812">Transmembrane</keyword>
<organism evidence="10 11">
    <name type="scientific">Streptomyces coffeae</name>
    <dbReference type="NCBI Taxonomy" id="621382"/>
    <lineage>
        <taxon>Bacteria</taxon>
        <taxon>Bacillati</taxon>
        <taxon>Actinomycetota</taxon>
        <taxon>Actinomycetes</taxon>
        <taxon>Kitasatosporales</taxon>
        <taxon>Streptomycetaceae</taxon>
        <taxon>Streptomyces</taxon>
    </lineage>
</organism>
<dbReference type="InterPro" id="IPR050250">
    <property type="entry name" value="Macrolide_Exporter_MacB"/>
</dbReference>
<dbReference type="InterPro" id="IPR003838">
    <property type="entry name" value="ABC3_permease_C"/>
</dbReference>
<feature type="transmembrane region" description="Helical" evidence="8">
    <location>
        <begin position="159"/>
        <end position="180"/>
    </location>
</feature>
<feature type="transmembrane region" description="Helical" evidence="8">
    <location>
        <begin position="234"/>
        <end position="253"/>
    </location>
</feature>
<feature type="transmembrane region" description="Helical" evidence="8">
    <location>
        <begin position="201"/>
        <end position="222"/>
    </location>
</feature>
<feature type="transmembrane region" description="Helical" evidence="8">
    <location>
        <begin position="106"/>
        <end position="131"/>
    </location>
</feature>
<evidence type="ECO:0000313" key="11">
    <source>
        <dbReference type="Proteomes" id="UP000634229"/>
    </source>
</evidence>
<name>A0ABS1NCW3_9ACTN</name>
<evidence type="ECO:0000256" key="6">
    <source>
        <dbReference type="ARBA" id="ARBA00038076"/>
    </source>
</evidence>
<evidence type="ECO:0000256" key="8">
    <source>
        <dbReference type="SAM" id="Phobius"/>
    </source>
</evidence>
<evidence type="ECO:0000259" key="9">
    <source>
        <dbReference type="Pfam" id="PF02687"/>
    </source>
</evidence>
<dbReference type="PANTHER" id="PTHR30572">
    <property type="entry name" value="MEMBRANE COMPONENT OF TRANSPORTER-RELATED"/>
    <property type="match status" value="1"/>
</dbReference>
<evidence type="ECO:0000256" key="5">
    <source>
        <dbReference type="ARBA" id="ARBA00023136"/>
    </source>
</evidence>
<feature type="transmembrane region" description="Helical" evidence="8">
    <location>
        <begin position="59"/>
        <end position="85"/>
    </location>
</feature>